<organism evidence="2 3">
    <name type="scientific">Cytobacillus kochii</name>
    <dbReference type="NCBI Taxonomy" id="859143"/>
    <lineage>
        <taxon>Bacteria</taxon>
        <taxon>Bacillati</taxon>
        <taxon>Bacillota</taxon>
        <taxon>Bacilli</taxon>
        <taxon>Bacillales</taxon>
        <taxon>Bacillaceae</taxon>
        <taxon>Cytobacillus</taxon>
    </lineage>
</organism>
<dbReference type="Pfam" id="PF13302">
    <property type="entry name" value="Acetyltransf_3"/>
    <property type="match status" value="1"/>
</dbReference>
<evidence type="ECO:0000313" key="3">
    <source>
        <dbReference type="Proteomes" id="UP000215137"/>
    </source>
</evidence>
<gene>
    <name evidence="2" type="ORF">CKF48_20995</name>
</gene>
<dbReference type="KEGG" id="bko:CKF48_20995"/>
<dbReference type="AlphaFoldDB" id="A0A248TMV2"/>
<accession>A0A248TMV2</accession>
<dbReference type="Proteomes" id="UP000215137">
    <property type="component" value="Chromosome"/>
</dbReference>
<dbReference type="SUPFAM" id="SSF55729">
    <property type="entry name" value="Acyl-CoA N-acyltransferases (Nat)"/>
    <property type="match status" value="1"/>
</dbReference>
<dbReference type="InterPro" id="IPR051531">
    <property type="entry name" value="N-acetyltransferase"/>
</dbReference>
<keyword evidence="3" id="KW-1185">Reference proteome</keyword>
<protein>
    <recommendedName>
        <fullName evidence="1">N-acetyltransferase domain-containing protein</fullName>
    </recommendedName>
</protein>
<proteinExistence type="predicted"/>
<evidence type="ECO:0000313" key="2">
    <source>
        <dbReference type="EMBL" id="ASV69568.1"/>
    </source>
</evidence>
<dbReference type="EMBL" id="CP022983">
    <property type="protein sequence ID" value="ASV69568.1"/>
    <property type="molecule type" value="Genomic_DNA"/>
</dbReference>
<sequence>MHIYETKRMSFFVFKKEYIKQMNEIWGNQEVMARSGGAVASVKIPKIVKWYEDCHKEYGLSVYSLKDKKNNEVIGAAGFNIDASVKRIELIAHFRKSYWHKGYATEAITGCIKLAKRHKKVKYIQASCDPKNEASIRIMEKLGFTLLGKEWFEDTRQEELVYELKLF</sequence>
<feature type="domain" description="N-acetyltransferase" evidence="1">
    <location>
        <begin position="9"/>
        <end position="167"/>
    </location>
</feature>
<dbReference type="InterPro" id="IPR016181">
    <property type="entry name" value="Acyl_CoA_acyltransferase"/>
</dbReference>
<dbReference type="InterPro" id="IPR000182">
    <property type="entry name" value="GNAT_dom"/>
</dbReference>
<dbReference type="PANTHER" id="PTHR43792:SF1">
    <property type="entry name" value="N-ACETYLTRANSFERASE DOMAIN-CONTAINING PROTEIN"/>
    <property type="match status" value="1"/>
</dbReference>
<evidence type="ECO:0000259" key="1">
    <source>
        <dbReference type="PROSITE" id="PS51186"/>
    </source>
</evidence>
<dbReference type="PANTHER" id="PTHR43792">
    <property type="entry name" value="GNAT FAMILY, PUTATIVE (AFU_ORTHOLOGUE AFUA_3G00765)-RELATED-RELATED"/>
    <property type="match status" value="1"/>
</dbReference>
<dbReference type="GO" id="GO:0016747">
    <property type="term" value="F:acyltransferase activity, transferring groups other than amino-acyl groups"/>
    <property type="evidence" value="ECO:0007669"/>
    <property type="project" value="InterPro"/>
</dbReference>
<name>A0A248TMV2_9BACI</name>
<dbReference type="Gene3D" id="3.40.630.30">
    <property type="match status" value="1"/>
</dbReference>
<reference evidence="2 3" key="1">
    <citation type="submission" date="2017-08" db="EMBL/GenBank/DDBJ databases">
        <title>Complete Genome Sequence of Bacillus kochii Oregon-R-modENCODE STRAIN BDGP4, isolated from Drosophila melanogaster gut.</title>
        <authorList>
            <person name="Wan K.H."/>
            <person name="Yu C."/>
            <person name="Park S."/>
            <person name="Hammonds A.S."/>
            <person name="Booth B.W."/>
            <person name="Celniker S.E."/>
        </authorList>
    </citation>
    <scope>NUCLEOTIDE SEQUENCE [LARGE SCALE GENOMIC DNA]</scope>
    <source>
        <strain evidence="2 3">BDGP4</strain>
    </source>
</reference>
<dbReference type="RefSeq" id="WP_095373132.1">
    <property type="nucleotide sequence ID" value="NZ_CP022983.1"/>
</dbReference>
<dbReference type="PROSITE" id="PS51186">
    <property type="entry name" value="GNAT"/>
    <property type="match status" value="1"/>
</dbReference>